<proteinExistence type="predicted"/>
<name>A0AAW0MCF0_QUESU</name>
<gene>
    <name evidence="1" type="ORF">CFP56_036655</name>
</gene>
<protein>
    <submittedName>
        <fullName evidence="1">Uncharacterized protein</fullName>
    </submittedName>
</protein>
<comment type="caution">
    <text evidence="1">The sequence shown here is derived from an EMBL/GenBank/DDBJ whole genome shotgun (WGS) entry which is preliminary data.</text>
</comment>
<dbReference type="AlphaFoldDB" id="A0AAW0MCF0"/>
<accession>A0AAW0MCF0</accession>
<reference evidence="1" key="3">
    <citation type="submission" date="2023-07" db="EMBL/GenBank/DDBJ databases">
        <title>An improved reference 1 genome and first organelle genomes of Quercus suber.</title>
        <authorList>
            <consortium name="Genosuber Consortium"/>
            <person name="Usie A."/>
            <person name="Serra O."/>
            <person name="Barros P."/>
        </authorList>
    </citation>
    <scope>NUCLEOTIDE SEQUENCE</scope>
    <source>
        <strain evidence="1">HL8</strain>
        <tissue evidence="1">Leaves</tissue>
    </source>
</reference>
<dbReference type="EMBL" id="PKMF04000006">
    <property type="protein sequence ID" value="KAK7860547.1"/>
    <property type="molecule type" value="Genomic_DNA"/>
</dbReference>
<reference evidence="1" key="2">
    <citation type="journal article" date="2018" name="Sci. Data">
        <title>The draft genome sequence of cork oak.</title>
        <authorList>
            <person name="Ramos A.M."/>
            <person name="Usie A."/>
            <person name="Barbosa P."/>
            <person name="Barros P.M."/>
            <person name="Capote T."/>
            <person name="Chaves I."/>
            <person name="Simoes F."/>
            <person name="Abreu I."/>
            <person name="Carrasquinho I."/>
            <person name="Faro C."/>
            <person name="Guimaraes J.B."/>
            <person name="Mendonca D."/>
            <person name="Nobrega F."/>
            <person name="Rodrigues L."/>
            <person name="Saibo N.J.M."/>
            <person name="Varela M.C."/>
            <person name="Egas C."/>
            <person name="Matos J."/>
            <person name="Miguel C.M."/>
            <person name="Oliveira M.M."/>
            <person name="Ricardo C.P."/>
            <person name="Goncalves S."/>
        </authorList>
    </citation>
    <scope>NUCLEOTIDE SEQUENCE [LARGE SCALE GENOMIC DNA]</scope>
    <source>
        <strain evidence="1">HL8</strain>
    </source>
</reference>
<sequence length="103" mass="11674">MEEPSLASENQVAVMVDDDSGEVKGAEIPRCLEFSMRETLIFLYIVIDGVYNPKDGERKAISKDLNKFARLLIEEYMVDVQKELDSKEVKYQKAALLLMASIV</sequence>
<evidence type="ECO:0000313" key="1">
    <source>
        <dbReference type="EMBL" id="KAK7860547.1"/>
    </source>
</evidence>
<reference evidence="1" key="1">
    <citation type="submission" date="2017-12" db="EMBL/GenBank/DDBJ databases">
        <authorList>
            <person name="Barbosa P."/>
            <person name="Usie A."/>
            <person name="Ramos A.M."/>
        </authorList>
    </citation>
    <scope>NUCLEOTIDE SEQUENCE</scope>
    <source>
        <strain evidence="1">HL8</strain>
        <tissue evidence="1">Leaves</tissue>
    </source>
</reference>
<organism evidence="1">
    <name type="scientific">Quercus suber</name>
    <name type="common">Cork oak</name>
    <dbReference type="NCBI Taxonomy" id="58331"/>
    <lineage>
        <taxon>Eukaryota</taxon>
        <taxon>Viridiplantae</taxon>
        <taxon>Streptophyta</taxon>
        <taxon>Embryophyta</taxon>
        <taxon>Tracheophyta</taxon>
        <taxon>Spermatophyta</taxon>
        <taxon>Magnoliopsida</taxon>
        <taxon>eudicotyledons</taxon>
        <taxon>Gunneridae</taxon>
        <taxon>Pentapetalae</taxon>
        <taxon>rosids</taxon>
        <taxon>fabids</taxon>
        <taxon>Fagales</taxon>
        <taxon>Fagaceae</taxon>
        <taxon>Quercus</taxon>
    </lineage>
</organism>